<reference evidence="2 3" key="1">
    <citation type="submission" date="2019-03" db="EMBL/GenBank/DDBJ databases">
        <title>Genomic Encyclopedia of Type Strains, Phase IV (KMG-IV): sequencing the most valuable type-strain genomes for metagenomic binning, comparative biology and taxonomic classification.</title>
        <authorList>
            <person name="Goeker M."/>
        </authorList>
    </citation>
    <scope>NUCLEOTIDE SEQUENCE [LARGE SCALE GENOMIC DNA]</scope>
    <source>
        <strain evidence="2 3">DSM 103923</strain>
    </source>
</reference>
<dbReference type="Gene3D" id="3.30.300.90">
    <property type="entry name" value="BolA-like"/>
    <property type="match status" value="1"/>
</dbReference>
<gene>
    <name evidence="2" type="ORF">EDC61_109120</name>
</gene>
<dbReference type="InterPro" id="IPR036065">
    <property type="entry name" value="BolA-like_sf"/>
</dbReference>
<name>A0A4R3JUS0_9PROT</name>
<evidence type="ECO:0000313" key="2">
    <source>
        <dbReference type="EMBL" id="TCS71574.1"/>
    </source>
</evidence>
<organism evidence="2 3">
    <name type="scientific">Sulfuritortus calidifontis</name>
    <dbReference type="NCBI Taxonomy" id="1914471"/>
    <lineage>
        <taxon>Bacteria</taxon>
        <taxon>Pseudomonadati</taxon>
        <taxon>Pseudomonadota</taxon>
        <taxon>Betaproteobacteria</taxon>
        <taxon>Nitrosomonadales</taxon>
        <taxon>Thiobacillaceae</taxon>
        <taxon>Sulfuritortus</taxon>
    </lineage>
</organism>
<dbReference type="Pfam" id="PF01722">
    <property type="entry name" value="BolA"/>
    <property type="match status" value="1"/>
</dbReference>
<protein>
    <submittedName>
        <fullName evidence="2">BolA protein family transcriptional regulator</fullName>
    </submittedName>
</protein>
<sequence>MSDLIELMRARLAGLAPESLEIEDESAQHAGHEGAKGGGGHYRMTIVSPQFAGLSAVARHRVVYQALGDLMGKRIHALSITAFTPEEF</sequence>
<dbReference type="PANTHER" id="PTHR46230">
    <property type="match status" value="1"/>
</dbReference>
<evidence type="ECO:0000256" key="1">
    <source>
        <dbReference type="RuleBase" id="RU003860"/>
    </source>
</evidence>
<dbReference type="OrthoDB" id="5296536at2"/>
<dbReference type="SUPFAM" id="SSF82657">
    <property type="entry name" value="BolA-like"/>
    <property type="match status" value="1"/>
</dbReference>
<accession>A0A4R3JUS0</accession>
<dbReference type="GO" id="GO:0016226">
    <property type="term" value="P:iron-sulfur cluster assembly"/>
    <property type="evidence" value="ECO:0007669"/>
    <property type="project" value="TreeGrafter"/>
</dbReference>
<evidence type="ECO:0000313" key="3">
    <source>
        <dbReference type="Proteomes" id="UP000295135"/>
    </source>
</evidence>
<dbReference type="RefSeq" id="WP_126461076.1">
    <property type="nucleotide sequence ID" value="NZ_AP018721.1"/>
</dbReference>
<keyword evidence="3" id="KW-1185">Reference proteome</keyword>
<dbReference type="Proteomes" id="UP000295135">
    <property type="component" value="Unassembled WGS sequence"/>
</dbReference>
<dbReference type="EMBL" id="SLZY01000009">
    <property type="protein sequence ID" value="TCS71574.1"/>
    <property type="molecule type" value="Genomic_DNA"/>
</dbReference>
<dbReference type="InterPro" id="IPR002634">
    <property type="entry name" value="BolA"/>
</dbReference>
<dbReference type="PIRSF" id="PIRSF003113">
    <property type="entry name" value="BolA"/>
    <property type="match status" value="1"/>
</dbReference>
<dbReference type="PANTHER" id="PTHR46230:SF7">
    <property type="entry name" value="BOLA-LIKE PROTEIN 1"/>
    <property type="match status" value="1"/>
</dbReference>
<proteinExistence type="inferred from homology"/>
<comment type="similarity">
    <text evidence="1">Belongs to the BolA/IbaG family.</text>
</comment>
<comment type="caution">
    <text evidence="2">The sequence shown here is derived from an EMBL/GenBank/DDBJ whole genome shotgun (WGS) entry which is preliminary data.</text>
</comment>
<dbReference type="AlphaFoldDB" id="A0A4R3JUS0"/>